<evidence type="ECO:0000256" key="1">
    <source>
        <dbReference type="SAM" id="MobiDB-lite"/>
    </source>
</evidence>
<evidence type="ECO:0000313" key="3">
    <source>
        <dbReference type="Proteomes" id="UP000789739"/>
    </source>
</evidence>
<sequence>LPSELTEEEIENYQQEVIDNWVVTTVQVQPVQINYPDTPVNRTFTPLRQEIQQGSQLIRRFQDIFFAEEENQSRPASPLTVQTIYRDSIDPTNPTDIQQLVQAREEYEQEQEEFDRQIAARELPETDNLFNSENESESENEALDKGKQKEVIEGLLTPEDENAQYLDL</sequence>
<feature type="compositionally biased region" description="Basic and acidic residues" evidence="1">
    <location>
        <begin position="142"/>
        <end position="152"/>
    </location>
</feature>
<feature type="compositionally biased region" description="Basic and acidic residues" evidence="1">
    <location>
        <begin position="114"/>
        <end position="124"/>
    </location>
</feature>
<protein>
    <submittedName>
        <fullName evidence="2">9361_t:CDS:1</fullName>
    </submittedName>
</protein>
<dbReference type="AlphaFoldDB" id="A0A9N9EIM1"/>
<accession>A0A9N9EIM1</accession>
<comment type="caution">
    <text evidence="2">The sequence shown here is derived from an EMBL/GenBank/DDBJ whole genome shotgun (WGS) entry which is preliminary data.</text>
</comment>
<evidence type="ECO:0000313" key="2">
    <source>
        <dbReference type="EMBL" id="CAG8680247.1"/>
    </source>
</evidence>
<dbReference type="Proteomes" id="UP000789739">
    <property type="component" value="Unassembled WGS sequence"/>
</dbReference>
<organism evidence="2 3">
    <name type="scientific">Paraglomus brasilianum</name>
    <dbReference type="NCBI Taxonomy" id="144538"/>
    <lineage>
        <taxon>Eukaryota</taxon>
        <taxon>Fungi</taxon>
        <taxon>Fungi incertae sedis</taxon>
        <taxon>Mucoromycota</taxon>
        <taxon>Glomeromycotina</taxon>
        <taxon>Glomeromycetes</taxon>
        <taxon>Paraglomerales</taxon>
        <taxon>Paraglomeraceae</taxon>
        <taxon>Paraglomus</taxon>
    </lineage>
</organism>
<dbReference type="EMBL" id="CAJVPI010006804">
    <property type="protein sequence ID" value="CAG8680247.1"/>
    <property type="molecule type" value="Genomic_DNA"/>
</dbReference>
<feature type="region of interest" description="Disordered" evidence="1">
    <location>
        <begin position="109"/>
        <end position="168"/>
    </location>
</feature>
<proteinExistence type="predicted"/>
<name>A0A9N9EIM1_9GLOM</name>
<feature type="non-terminal residue" evidence="2">
    <location>
        <position position="1"/>
    </location>
</feature>
<gene>
    <name evidence="2" type="ORF">PBRASI_LOCUS11764</name>
</gene>
<feature type="non-terminal residue" evidence="2">
    <location>
        <position position="168"/>
    </location>
</feature>
<keyword evidence="3" id="KW-1185">Reference proteome</keyword>
<reference evidence="2" key="1">
    <citation type="submission" date="2021-06" db="EMBL/GenBank/DDBJ databases">
        <authorList>
            <person name="Kallberg Y."/>
            <person name="Tangrot J."/>
            <person name="Rosling A."/>
        </authorList>
    </citation>
    <scope>NUCLEOTIDE SEQUENCE</scope>
    <source>
        <strain evidence="2">BR232B</strain>
    </source>
</reference>